<name>A0AA36EI95_LACSI</name>
<evidence type="ECO:0000313" key="2">
    <source>
        <dbReference type="Proteomes" id="UP001177003"/>
    </source>
</evidence>
<reference evidence="1" key="1">
    <citation type="submission" date="2023-04" db="EMBL/GenBank/DDBJ databases">
        <authorList>
            <person name="Vijverberg K."/>
            <person name="Xiong W."/>
            <person name="Schranz E."/>
        </authorList>
    </citation>
    <scope>NUCLEOTIDE SEQUENCE</scope>
</reference>
<dbReference type="PANTHER" id="PTHR46250:SF17">
    <property type="entry name" value="MYB_SANT-LIKE DOMAIN-CONTAINING PROTEIN"/>
    <property type="match status" value="1"/>
</dbReference>
<gene>
    <name evidence="1" type="ORF">LSALG_LOCUS33383</name>
</gene>
<dbReference type="PANTHER" id="PTHR46250">
    <property type="entry name" value="MYB/SANT-LIKE DNA-BINDING DOMAIN PROTEIN-RELATED"/>
    <property type="match status" value="1"/>
</dbReference>
<organism evidence="1 2">
    <name type="scientific">Lactuca saligna</name>
    <name type="common">Willowleaf lettuce</name>
    <dbReference type="NCBI Taxonomy" id="75948"/>
    <lineage>
        <taxon>Eukaryota</taxon>
        <taxon>Viridiplantae</taxon>
        <taxon>Streptophyta</taxon>
        <taxon>Embryophyta</taxon>
        <taxon>Tracheophyta</taxon>
        <taxon>Spermatophyta</taxon>
        <taxon>Magnoliopsida</taxon>
        <taxon>eudicotyledons</taxon>
        <taxon>Gunneridae</taxon>
        <taxon>Pentapetalae</taxon>
        <taxon>asterids</taxon>
        <taxon>campanulids</taxon>
        <taxon>Asterales</taxon>
        <taxon>Asteraceae</taxon>
        <taxon>Cichorioideae</taxon>
        <taxon>Cichorieae</taxon>
        <taxon>Lactucinae</taxon>
        <taxon>Lactuca</taxon>
    </lineage>
</organism>
<evidence type="ECO:0000313" key="1">
    <source>
        <dbReference type="EMBL" id="CAI9294400.1"/>
    </source>
</evidence>
<dbReference type="EMBL" id="OX465083">
    <property type="protein sequence ID" value="CAI9294400.1"/>
    <property type="molecule type" value="Genomic_DNA"/>
</dbReference>
<sequence length="241" mass="27593">MESQIHGDRGPVKNKKKWNDIEDEKLVEAMVDILNSGSHFKSDNGFKPGAISLMSWNNTNGFGWDYENKMLEAPRSVWQAYAQVHKNAAKWRGKKFPHYWDLCLVFGKVRANGRDAQTAADVIFEINNEQQEPDDYMQGTGDGLEDIDVDAPMNSPTYTHFKEDSSIQRKRKRRNSWDPLMNSLKDSADIIGSKIDNATSTFNAVFGIERDREELRKKLNSEMKKVVGLTVRDCNKSVRML</sequence>
<protein>
    <recommendedName>
        <fullName evidence="3">Myb/SANT-like domain-containing protein</fullName>
    </recommendedName>
</protein>
<keyword evidence="2" id="KW-1185">Reference proteome</keyword>
<proteinExistence type="predicted"/>
<evidence type="ECO:0008006" key="3">
    <source>
        <dbReference type="Google" id="ProtNLM"/>
    </source>
</evidence>
<dbReference type="AlphaFoldDB" id="A0AA36EI95"/>
<dbReference type="Proteomes" id="UP001177003">
    <property type="component" value="Chromosome 7"/>
</dbReference>
<accession>A0AA36EI95</accession>